<dbReference type="InterPro" id="IPR018705">
    <property type="entry name" value="DUF2134_membrane"/>
</dbReference>
<gene>
    <name evidence="5" type="ORF">BJN34_13025</name>
</gene>
<feature type="transmembrane region" description="Helical" evidence="2">
    <location>
        <begin position="31"/>
        <end position="53"/>
    </location>
</feature>
<feature type="region of interest" description="Disordered" evidence="1">
    <location>
        <begin position="364"/>
        <end position="386"/>
    </location>
</feature>
<name>A0A1U9UQ08_CUPNE</name>
<proteinExistence type="predicted"/>
<evidence type="ECO:0000256" key="1">
    <source>
        <dbReference type="SAM" id="MobiDB-lite"/>
    </source>
</evidence>
<keyword evidence="2 5" id="KW-0812">Transmembrane</keyword>
<organism evidence="5 6">
    <name type="scientific">Cupriavidus necator</name>
    <name type="common">Alcaligenes eutrophus</name>
    <name type="synonym">Ralstonia eutropha</name>
    <dbReference type="NCBI Taxonomy" id="106590"/>
    <lineage>
        <taxon>Bacteria</taxon>
        <taxon>Pseudomonadati</taxon>
        <taxon>Pseudomonadota</taxon>
        <taxon>Betaproteobacteria</taxon>
        <taxon>Burkholderiales</taxon>
        <taxon>Burkholderiaceae</taxon>
        <taxon>Cupriavidus</taxon>
    </lineage>
</organism>
<dbReference type="Proteomes" id="UP000189627">
    <property type="component" value="Chromosome 1"/>
</dbReference>
<dbReference type="AlphaFoldDB" id="A0A1U9UQ08"/>
<keyword evidence="2" id="KW-1133">Transmembrane helix</keyword>
<evidence type="ECO:0000259" key="4">
    <source>
        <dbReference type="Pfam" id="PF13400"/>
    </source>
</evidence>
<keyword evidence="2" id="KW-0472">Membrane</keyword>
<dbReference type="KEGG" id="cuh:BJN34_13025"/>
<protein>
    <submittedName>
        <fullName evidence="5">Putative transmembrane protein</fullName>
    </submittedName>
</protein>
<evidence type="ECO:0000313" key="6">
    <source>
        <dbReference type="Proteomes" id="UP000189627"/>
    </source>
</evidence>
<dbReference type="Pfam" id="PF09977">
    <property type="entry name" value="Tad_C"/>
    <property type="match status" value="1"/>
</dbReference>
<dbReference type="Pfam" id="PF13400">
    <property type="entry name" value="Tad"/>
    <property type="match status" value="1"/>
</dbReference>
<reference evidence="6" key="1">
    <citation type="submission" date="2017-02" db="EMBL/GenBank/DDBJ databases">
        <title>Complete genome sequence of Cupriavidus necator strain NH9, a 3-chlorobenzoate degrader.</title>
        <authorList>
            <person name="Moriuchi R."/>
            <person name="Dohra H."/>
            <person name="Ogawa N."/>
        </authorList>
    </citation>
    <scope>NUCLEOTIDE SEQUENCE [LARGE SCALE GENOMIC DNA]</scope>
    <source>
        <strain evidence="6">NH9</strain>
    </source>
</reference>
<dbReference type="InterPro" id="IPR028087">
    <property type="entry name" value="Tad_N"/>
</dbReference>
<dbReference type="EMBL" id="CP017757">
    <property type="protein sequence ID" value="AQV94804.1"/>
    <property type="molecule type" value="Genomic_DNA"/>
</dbReference>
<feature type="domain" description="DUF2134" evidence="3">
    <location>
        <begin position="97"/>
        <end position="187"/>
    </location>
</feature>
<sequence length="386" mass="40136">MCMHRSSKLIGLKACEPKRLRRGGCARKREGGAIAIMAALSLTMLLGFAALAIDVANLYVVRNELQNAADAAALAGVPCVYPRSGCLNTKVKAPDWGTAQQKATASISMNSSSKSNLADGVVEYGYWNITRSPVGLQSPATKPGANDYPAIKVTISKAAGVNGGPVLTYFARIFGVNSASVGATAVAVVSSPGYVGKGGLFPVALNSCLFAKATGYWDTTTGTAINDPATKAPYIFQIQSTYKSTDPCHAGQWTSFNTDANDVPTIRGFIANGNDAQLGDGNVTWIQPGVKDSLFDDPSGQHPSVNGCSAAGNKSCEYVIVPVVDNIDTHAKVPVVAFACLHILSASKKDKAITVQLEDKPDHCQASNSGGGGTAYGAVTPPRLAY</sequence>
<evidence type="ECO:0000313" key="5">
    <source>
        <dbReference type="EMBL" id="AQV94804.1"/>
    </source>
</evidence>
<feature type="domain" description="Putative Flp pilus-assembly TadG-like N-terminal" evidence="4">
    <location>
        <begin position="32"/>
        <end position="76"/>
    </location>
</feature>
<evidence type="ECO:0000256" key="2">
    <source>
        <dbReference type="SAM" id="Phobius"/>
    </source>
</evidence>
<evidence type="ECO:0000259" key="3">
    <source>
        <dbReference type="Pfam" id="PF09977"/>
    </source>
</evidence>
<accession>A0A1U9UQ08</accession>